<comment type="subunit">
    <text evidence="9">The Tat system comprises two distinct complexes: a TatABC complex, containing multiple copies of TatA, TatB and TatC subunits, and a separate TatA complex, containing only TatA subunits. Substrates initially bind to the TatABC complex, which probably triggers association of the separate TatA complex to form the active translocon.</text>
</comment>
<dbReference type="NCBIfam" id="NF001940">
    <property type="entry name" value="PRK00720.1"/>
    <property type="match status" value="1"/>
</dbReference>
<accession>A0A4Q2UD40</accession>
<dbReference type="InterPro" id="IPR003369">
    <property type="entry name" value="TatA/B/E"/>
</dbReference>
<gene>
    <name evidence="9" type="primary">tatA</name>
    <name evidence="11" type="ORF">D3273_04315</name>
</gene>
<comment type="caution">
    <text evidence="11">The sequence shown here is derived from an EMBL/GenBank/DDBJ whole genome shotgun (WGS) entry which is preliminary data.</text>
</comment>
<comment type="similarity">
    <text evidence="9">Belongs to the TatA/E family.</text>
</comment>
<organism evidence="11 12">
    <name type="scientific">Lichenibacterium minor</name>
    <dbReference type="NCBI Taxonomy" id="2316528"/>
    <lineage>
        <taxon>Bacteria</taxon>
        <taxon>Pseudomonadati</taxon>
        <taxon>Pseudomonadota</taxon>
        <taxon>Alphaproteobacteria</taxon>
        <taxon>Hyphomicrobiales</taxon>
        <taxon>Lichenihabitantaceae</taxon>
        <taxon>Lichenibacterium</taxon>
    </lineage>
</organism>
<evidence type="ECO:0000256" key="7">
    <source>
        <dbReference type="ARBA" id="ARBA00023010"/>
    </source>
</evidence>
<proteinExistence type="inferred from homology"/>
<keyword evidence="7 9" id="KW-0811">Translocation</keyword>
<dbReference type="GO" id="GO:0008320">
    <property type="term" value="F:protein transmembrane transporter activity"/>
    <property type="evidence" value="ECO:0007669"/>
    <property type="project" value="UniProtKB-UniRule"/>
</dbReference>
<dbReference type="GO" id="GO:0043953">
    <property type="term" value="P:protein transport by the Tat complex"/>
    <property type="evidence" value="ECO:0007669"/>
    <property type="project" value="UniProtKB-UniRule"/>
</dbReference>
<comment type="subcellular location">
    <subcellularLocation>
        <location evidence="1 9">Cell membrane</location>
        <topology evidence="1 9">Single-pass membrane protein</topology>
    </subcellularLocation>
</comment>
<evidence type="ECO:0000256" key="8">
    <source>
        <dbReference type="ARBA" id="ARBA00023136"/>
    </source>
</evidence>
<keyword evidence="3 9" id="KW-1003">Cell membrane</keyword>
<reference evidence="11 12" key="2">
    <citation type="submission" date="2019-02" db="EMBL/GenBank/DDBJ databases">
        <title>'Lichenibacterium ramalinii' gen. nov. sp. nov., 'Lichenibacterium minor' gen. nov. sp. nov.</title>
        <authorList>
            <person name="Pankratov T."/>
        </authorList>
    </citation>
    <scope>NUCLEOTIDE SEQUENCE [LARGE SCALE GENOMIC DNA]</scope>
    <source>
        <strain evidence="11 12">RmlP026</strain>
    </source>
</reference>
<dbReference type="PANTHER" id="PTHR42982">
    <property type="entry name" value="SEC-INDEPENDENT PROTEIN TRANSLOCASE PROTEIN TATA"/>
    <property type="match status" value="1"/>
</dbReference>
<reference evidence="11 12" key="1">
    <citation type="submission" date="2018-12" db="EMBL/GenBank/DDBJ databases">
        <authorList>
            <person name="Grouzdev D.S."/>
            <person name="Krutkina M.S."/>
        </authorList>
    </citation>
    <scope>NUCLEOTIDE SEQUENCE [LARGE SCALE GENOMIC DNA]</scope>
    <source>
        <strain evidence="11 12">RmlP026</strain>
    </source>
</reference>
<dbReference type="HAMAP" id="MF_00236">
    <property type="entry name" value="TatA_E"/>
    <property type="match status" value="1"/>
</dbReference>
<dbReference type="InterPro" id="IPR006312">
    <property type="entry name" value="TatA/E"/>
</dbReference>
<dbReference type="GO" id="GO:0033281">
    <property type="term" value="C:TAT protein transport complex"/>
    <property type="evidence" value="ECO:0007669"/>
    <property type="project" value="UniProtKB-UniRule"/>
</dbReference>
<dbReference type="PANTHER" id="PTHR42982:SF1">
    <property type="entry name" value="SEC-INDEPENDENT PROTEIN TRANSLOCASE PROTEIN TATA"/>
    <property type="match status" value="1"/>
</dbReference>
<keyword evidence="6 9" id="KW-1133">Transmembrane helix</keyword>
<feature type="region of interest" description="Disordered" evidence="10">
    <location>
        <begin position="77"/>
        <end position="97"/>
    </location>
</feature>
<dbReference type="Proteomes" id="UP000290759">
    <property type="component" value="Unassembled WGS sequence"/>
</dbReference>
<evidence type="ECO:0000256" key="4">
    <source>
        <dbReference type="ARBA" id="ARBA00022692"/>
    </source>
</evidence>
<evidence type="ECO:0000256" key="2">
    <source>
        <dbReference type="ARBA" id="ARBA00022448"/>
    </source>
</evidence>
<dbReference type="Gene3D" id="1.20.5.3310">
    <property type="match status" value="1"/>
</dbReference>
<name>A0A4Q2UD40_9HYPH</name>
<keyword evidence="2 9" id="KW-0813">Transport</keyword>
<evidence type="ECO:0000256" key="9">
    <source>
        <dbReference type="HAMAP-Rule" id="MF_00236"/>
    </source>
</evidence>
<protein>
    <recommendedName>
        <fullName evidence="9">Sec-independent protein translocase protein TatA</fullName>
    </recommendedName>
</protein>
<evidence type="ECO:0000313" key="12">
    <source>
        <dbReference type="Proteomes" id="UP000290759"/>
    </source>
</evidence>
<dbReference type="RefSeq" id="WP_129223875.1">
    <property type="nucleotide sequence ID" value="NZ_QYBB01000003.1"/>
</dbReference>
<evidence type="ECO:0000256" key="3">
    <source>
        <dbReference type="ARBA" id="ARBA00022475"/>
    </source>
</evidence>
<evidence type="ECO:0000256" key="1">
    <source>
        <dbReference type="ARBA" id="ARBA00004162"/>
    </source>
</evidence>
<dbReference type="EMBL" id="QYBB01000003">
    <property type="protein sequence ID" value="RYC33107.1"/>
    <property type="molecule type" value="Genomic_DNA"/>
</dbReference>
<keyword evidence="4 9" id="KW-0812">Transmembrane</keyword>
<keyword evidence="12" id="KW-1185">Reference proteome</keyword>
<evidence type="ECO:0000313" key="11">
    <source>
        <dbReference type="EMBL" id="RYC33107.1"/>
    </source>
</evidence>
<feature type="transmembrane region" description="Helical" evidence="9">
    <location>
        <begin position="6"/>
        <end position="22"/>
    </location>
</feature>
<dbReference type="AlphaFoldDB" id="A0A4Q2UD40"/>
<sequence length="97" mass="10374">MGGMSIWHWIIVGGVLLLLFGGKGKVSDLMGDFAKGIKSFKKGMADEDEVPAKPAAVAEPVRPLGETVRPVEAVRTIDHRPDGTTVETTTTDTRRVG</sequence>
<evidence type="ECO:0000256" key="10">
    <source>
        <dbReference type="SAM" id="MobiDB-lite"/>
    </source>
</evidence>
<comment type="function">
    <text evidence="9">Part of the twin-arginine translocation (Tat) system that transports large folded proteins containing a characteristic twin-arginine motif in their signal peptide across membranes. TatA could form the protein-conducting channel of the Tat system.</text>
</comment>
<evidence type="ECO:0000256" key="6">
    <source>
        <dbReference type="ARBA" id="ARBA00022989"/>
    </source>
</evidence>
<evidence type="ECO:0000256" key="5">
    <source>
        <dbReference type="ARBA" id="ARBA00022927"/>
    </source>
</evidence>
<dbReference type="NCBIfam" id="TIGR01411">
    <property type="entry name" value="tatAE"/>
    <property type="match status" value="1"/>
</dbReference>
<keyword evidence="5 9" id="KW-0653">Protein transport</keyword>
<keyword evidence="8 9" id="KW-0472">Membrane</keyword>
<dbReference type="Pfam" id="PF02416">
    <property type="entry name" value="TatA_B_E"/>
    <property type="match status" value="1"/>
</dbReference>